<dbReference type="PANTHER" id="PTHR46679:SF1">
    <property type="entry name" value="GLUTAREDOXIN-2, MITOCHONDRIAL"/>
    <property type="match status" value="1"/>
</dbReference>
<dbReference type="GO" id="GO:0005739">
    <property type="term" value="C:mitochondrion"/>
    <property type="evidence" value="ECO:0007669"/>
    <property type="project" value="TreeGrafter"/>
</dbReference>
<keyword evidence="2" id="KW-0813">Transport</keyword>
<evidence type="ECO:0000256" key="4">
    <source>
        <dbReference type="ARBA" id="ARBA00023157"/>
    </source>
</evidence>
<proteinExistence type="inferred from homology"/>
<keyword evidence="4" id="KW-1015">Disulfide bond</keyword>
<evidence type="ECO:0000256" key="5">
    <source>
        <dbReference type="ARBA" id="ARBA00023284"/>
    </source>
</evidence>
<feature type="region of interest" description="Disordered" evidence="6">
    <location>
        <begin position="348"/>
        <end position="383"/>
    </location>
</feature>
<accession>A0A158PGV1</accession>
<dbReference type="STRING" id="334426.A0A158PGV1"/>
<protein>
    <submittedName>
        <fullName evidence="9">Glutaredoxin domain-containing protein</fullName>
    </submittedName>
</protein>
<reference evidence="9" key="1">
    <citation type="submission" date="2016-04" db="UniProtKB">
        <authorList>
            <consortium name="WormBaseParasite"/>
        </authorList>
    </citation>
    <scope>IDENTIFICATION</scope>
</reference>
<evidence type="ECO:0000313" key="7">
    <source>
        <dbReference type="EMBL" id="VDM57247.1"/>
    </source>
</evidence>
<dbReference type="SUPFAM" id="SSF52833">
    <property type="entry name" value="Thioredoxin-like"/>
    <property type="match status" value="1"/>
</dbReference>
<dbReference type="AlphaFoldDB" id="A0A158PGV1"/>
<name>A0A158PGV1_ANGCS</name>
<dbReference type="WBParaSite" id="ACOC_0000566101-mRNA-1">
    <property type="protein sequence ID" value="ACOC_0000566101-mRNA-1"/>
    <property type="gene ID" value="ACOC_0000566101"/>
</dbReference>
<reference evidence="7 8" key="2">
    <citation type="submission" date="2018-11" db="EMBL/GenBank/DDBJ databases">
        <authorList>
            <consortium name="Pathogen Informatics"/>
        </authorList>
    </citation>
    <scope>NUCLEOTIDE SEQUENCE [LARGE SCALE GENOMIC DNA]</scope>
    <source>
        <strain evidence="7 8">Costa Rica</strain>
    </source>
</reference>
<keyword evidence="5" id="KW-0676">Redox-active center</keyword>
<evidence type="ECO:0000313" key="8">
    <source>
        <dbReference type="Proteomes" id="UP000267027"/>
    </source>
</evidence>
<dbReference type="Proteomes" id="UP000267027">
    <property type="component" value="Unassembled WGS sequence"/>
</dbReference>
<dbReference type="Gene3D" id="3.40.30.10">
    <property type="entry name" value="Glutaredoxin"/>
    <property type="match status" value="1"/>
</dbReference>
<evidence type="ECO:0000256" key="1">
    <source>
        <dbReference type="ARBA" id="ARBA00007787"/>
    </source>
</evidence>
<dbReference type="PANTHER" id="PTHR46679">
    <property type="match status" value="1"/>
</dbReference>
<evidence type="ECO:0000313" key="9">
    <source>
        <dbReference type="WBParaSite" id="ACOC_0000566101-mRNA-1"/>
    </source>
</evidence>
<keyword evidence="8" id="KW-1185">Reference proteome</keyword>
<dbReference type="GO" id="GO:0015035">
    <property type="term" value="F:protein-disulfide reductase activity"/>
    <property type="evidence" value="ECO:0007669"/>
    <property type="project" value="TreeGrafter"/>
</dbReference>
<sequence>MSSSGHLIQHTYPNQPSNIVYQPVVFDLSSLYRTNHLAPVTPTSTASTSSATFTTNAAGMAPQFAAYRIPAAQTDQQNLEEYNKYLTILRNAYGIQLPGELEEAAPVQPDYQLSAYPTTKAASSETVAVPCTPSASEVSSKAVNNEINQLGSSYTTNTPTSLPQYHAFPQTLPIYVSPQQQPFVHQQTVQVQQLPQTPSSSEVYSQATYSEPQIIQQQNLVSQQQQYQPTYSITPVALPALHSHESVIHPSYTVKTQPQYSQLAIQYPGQQTVQHPVEQISSTIQQPHTDVIFTTGSHPQQTVGLQSNLVAESTAETQGSIYVGETESIHNTIFSSYATTPSYWLSSESRKTTAPQSTTSRPHPLSTNTQTPSNTNKSQETVISAQSLARQIRHLPAILYADSRNEGSEKLETMLRDTYRLPLVASYVDKLDRPHLVEKLLYQLTAHKTLPYLFICGAFIGGEEHIQNYHKNGQISKLVEYVCGERREKKKETEKTKKMSA</sequence>
<organism evidence="9">
    <name type="scientific">Angiostrongylus costaricensis</name>
    <name type="common">Nematode worm</name>
    <dbReference type="NCBI Taxonomy" id="334426"/>
    <lineage>
        <taxon>Eukaryota</taxon>
        <taxon>Metazoa</taxon>
        <taxon>Ecdysozoa</taxon>
        <taxon>Nematoda</taxon>
        <taxon>Chromadorea</taxon>
        <taxon>Rhabditida</taxon>
        <taxon>Rhabditina</taxon>
        <taxon>Rhabditomorpha</taxon>
        <taxon>Strongyloidea</taxon>
        <taxon>Metastrongylidae</taxon>
        <taxon>Angiostrongylus</taxon>
    </lineage>
</organism>
<dbReference type="EMBL" id="UYYA01003886">
    <property type="protein sequence ID" value="VDM57247.1"/>
    <property type="molecule type" value="Genomic_DNA"/>
</dbReference>
<gene>
    <name evidence="7" type="ORF">ACOC_LOCUS5662</name>
</gene>
<keyword evidence="3" id="KW-0249">Electron transport</keyword>
<evidence type="ECO:0000256" key="6">
    <source>
        <dbReference type="SAM" id="MobiDB-lite"/>
    </source>
</evidence>
<comment type="similarity">
    <text evidence="1">Belongs to the glutaredoxin family.</text>
</comment>
<dbReference type="OrthoDB" id="418495at2759"/>
<dbReference type="InterPro" id="IPR036249">
    <property type="entry name" value="Thioredoxin-like_sf"/>
</dbReference>
<dbReference type="PROSITE" id="PS51354">
    <property type="entry name" value="GLUTAREDOXIN_2"/>
    <property type="match status" value="1"/>
</dbReference>
<evidence type="ECO:0000256" key="3">
    <source>
        <dbReference type="ARBA" id="ARBA00022982"/>
    </source>
</evidence>
<evidence type="ECO:0000256" key="2">
    <source>
        <dbReference type="ARBA" id="ARBA00022448"/>
    </source>
</evidence>